<dbReference type="OrthoDB" id="329335at2759"/>
<feature type="signal peptide" evidence="1">
    <location>
        <begin position="1"/>
        <end position="26"/>
    </location>
</feature>
<gene>
    <name evidence="2" type="ORF">TGDOM2_249510</name>
</gene>
<name>A0A086KPC3_TOXGO</name>
<evidence type="ECO:0000313" key="3">
    <source>
        <dbReference type="Proteomes" id="UP000028837"/>
    </source>
</evidence>
<sequence length="333" mass="37247">MNVKSWGMVLFLVLVAIATGPNQIEAKGFRAAMKNLFGRLFGKKPQQQEEAEVPAEEKGEGTVTAYQGSVRHSGTAPNHRAMSYETRPSFNLLYGDLGRYGSEDVITELEAGFHNFAANLYQGQVMMRAALSRLATAVKRVVLPIAGDHATNLWYIRQRTVNLYFDSRALALRCLYIAYFPIPATSFRDTRDIAYRKRKLLHFLGTYYMLDARLTLLIRFMKGLLSTVAEVFMAQKGTKYNAMGQVIQTSGLYLVDGFTLLLETLAGLKEAVVSSLVFPHPRERVYRALHRTGLNSHHILNAAKSAIDTSVEFRRGQIGQIAGTEKHEDTSAF</sequence>
<protein>
    <submittedName>
        <fullName evidence="2">Putative transmembrane protein</fullName>
    </submittedName>
</protein>
<organism evidence="2 3">
    <name type="scientific">Toxoplasma gondii GAB2-2007-GAL-DOM2</name>
    <dbReference type="NCBI Taxonomy" id="1130820"/>
    <lineage>
        <taxon>Eukaryota</taxon>
        <taxon>Sar</taxon>
        <taxon>Alveolata</taxon>
        <taxon>Apicomplexa</taxon>
        <taxon>Conoidasida</taxon>
        <taxon>Coccidia</taxon>
        <taxon>Eucoccidiorida</taxon>
        <taxon>Eimeriorina</taxon>
        <taxon>Sarcocystidae</taxon>
        <taxon>Toxoplasma</taxon>
    </lineage>
</organism>
<feature type="chain" id="PRO_5001809366" evidence="1">
    <location>
        <begin position="27"/>
        <end position="333"/>
    </location>
</feature>
<proteinExistence type="predicted"/>
<evidence type="ECO:0000313" key="2">
    <source>
        <dbReference type="EMBL" id="KFG46241.1"/>
    </source>
</evidence>
<keyword evidence="1" id="KW-0732">Signal</keyword>
<keyword evidence="2" id="KW-0812">Transmembrane</keyword>
<evidence type="ECO:0000256" key="1">
    <source>
        <dbReference type="SAM" id="SignalP"/>
    </source>
</evidence>
<reference evidence="2 3" key="1">
    <citation type="submission" date="2014-02" db="EMBL/GenBank/DDBJ databases">
        <authorList>
            <person name="Sibley D."/>
            <person name="Venepally P."/>
            <person name="Karamycheva S."/>
            <person name="Hadjithomas M."/>
            <person name="Khan A."/>
            <person name="Brunk B."/>
            <person name="Roos D."/>
            <person name="Caler E."/>
            <person name="Lorenzi H."/>
        </authorList>
    </citation>
    <scope>NUCLEOTIDE SEQUENCE [LARGE SCALE GENOMIC DNA]</scope>
    <source>
        <strain evidence="2 3">GAB2-2007-GAL-DOM2</strain>
    </source>
</reference>
<dbReference type="Proteomes" id="UP000028837">
    <property type="component" value="Unassembled WGS sequence"/>
</dbReference>
<dbReference type="VEuPathDB" id="ToxoDB:TGDOM2_249510"/>
<accession>A0A086KPC3</accession>
<keyword evidence="2" id="KW-0472">Membrane</keyword>
<comment type="caution">
    <text evidence="2">The sequence shown here is derived from an EMBL/GenBank/DDBJ whole genome shotgun (WGS) entry which is preliminary data.</text>
</comment>
<dbReference type="AlphaFoldDB" id="A0A086KPC3"/>
<dbReference type="EMBL" id="AHZU02000292">
    <property type="protein sequence ID" value="KFG46241.1"/>
    <property type="molecule type" value="Genomic_DNA"/>
</dbReference>